<name>A0AAU6W4K8_9GAMM</name>
<protein>
    <submittedName>
        <fullName evidence="10">Deoxyribodipyrimidine photo-lyase</fullName>
        <ecNumber evidence="10">4.1.99.3</ecNumber>
    </submittedName>
</protein>
<dbReference type="GO" id="GO:0003677">
    <property type="term" value="F:DNA binding"/>
    <property type="evidence" value="ECO:0007669"/>
    <property type="project" value="TreeGrafter"/>
</dbReference>
<evidence type="ECO:0000259" key="9">
    <source>
        <dbReference type="PROSITE" id="PS51645"/>
    </source>
</evidence>
<dbReference type="InterPro" id="IPR036134">
    <property type="entry name" value="Crypto/Photolyase_FAD-like_sf"/>
</dbReference>
<dbReference type="Gene3D" id="3.40.50.620">
    <property type="entry name" value="HUPs"/>
    <property type="match status" value="1"/>
</dbReference>
<dbReference type="InterPro" id="IPR005101">
    <property type="entry name" value="Cryptochr/Photolyase_FAD-bd"/>
</dbReference>
<keyword evidence="5 8" id="KW-0157">Chromophore</keyword>
<evidence type="ECO:0000256" key="6">
    <source>
        <dbReference type="PIRSR" id="PIRSR602081-1"/>
    </source>
</evidence>
<evidence type="ECO:0000256" key="7">
    <source>
        <dbReference type="PIRSR" id="PIRSR602081-2"/>
    </source>
</evidence>
<comment type="cofactor">
    <cofactor evidence="1">
        <name>(6R)-5,10-methylene-5,6,7,8-tetrahydrofolate</name>
        <dbReference type="ChEBI" id="CHEBI:15636"/>
    </cofactor>
</comment>
<feature type="binding site" evidence="6">
    <location>
        <position position="276"/>
    </location>
    <ligand>
        <name>FAD</name>
        <dbReference type="ChEBI" id="CHEBI:57692"/>
    </ligand>
</feature>
<feature type="binding site" evidence="6">
    <location>
        <begin position="279"/>
        <end position="286"/>
    </location>
    <ligand>
        <name>FAD</name>
        <dbReference type="ChEBI" id="CHEBI:57692"/>
    </ligand>
</feature>
<keyword evidence="4 6" id="KW-0274">FAD</keyword>
<comment type="similarity">
    <text evidence="2">Belongs to the DNA photolyase class-1 family.</text>
</comment>
<accession>A0AAU6W4K8</accession>
<dbReference type="Pfam" id="PF03441">
    <property type="entry name" value="FAD_binding_7"/>
    <property type="match status" value="1"/>
</dbReference>
<dbReference type="InterPro" id="IPR002081">
    <property type="entry name" value="Cryptochrome/DNA_photolyase_1"/>
</dbReference>
<evidence type="ECO:0000256" key="5">
    <source>
        <dbReference type="ARBA" id="ARBA00022991"/>
    </source>
</evidence>
<feature type="binding site" evidence="6">
    <location>
        <begin position="377"/>
        <end position="379"/>
    </location>
    <ligand>
        <name>FAD</name>
        <dbReference type="ChEBI" id="CHEBI:57692"/>
    </ligand>
</feature>
<reference evidence="10" key="1">
    <citation type="submission" date="2024-06" db="EMBL/GenBank/DDBJ databases">
        <title>Unveiling Genomic Reduction in Obligate Endosymbionts Buchnera of Aphids: Insights from Phylogenomic Comparative Analysis with Novel Genome Data and Co-obligate Endosymbionts.</title>
        <authorList>
            <person name="Lu C."/>
            <person name="Zou T."/>
            <person name="Liu Q."/>
            <person name="Huang X."/>
        </authorList>
    </citation>
    <scope>NUCLEOTIDE SEQUENCE</scope>
    <source>
        <strain evidence="10">Aphau13</strain>
    </source>
</reference>
<evidence type="ECO:0000313" key="10">
    <source>
        <dbReference type="EMBL" id="XAJ80615.1"/>
    </source>
</evidence>
<sequence>MNKNLMWFRNDLRIHDNTALHNACLSNIDEVICLFISTPKQWKKHFVSVKKISFIYQNLISLKKELLKLNIILYYYECTDFLSSIEYLFYFCGKHKVNSLFYNYQYESNEKDRDYLITQKLSMQGISIKGFHDNLLINPNKIKNKNGQPYKKFYFFKHTIINYLSENVPICFPIPKKRILCNKNNIDRIYFSKNFHINFNQNLFPIGEKEAIKKLKFFYTYKIEDYLVKRNFPSLNGTSMLSPYLSLGIISIRYCLQILFKKYKKKPLIDTLHAPWINEIIWREFYYHLLINFPMLSKSQSLFKWEKKINWSNNINYLNSWKNGETGFPIVDAAMKQLYQIGWMHNRLRMITASFLVKNLLINWRYGEKYFMSHLIDGDYALNNGGWQWSASIGSDSTSYIRVFHPSRQSEIFDKSGAFIKKYLPSLKIVPNNYIHNPYEWIIKSKCQIDYPKPIVNYQNSKQKFLLEYKLAKSFYNKNKD</sequence>
<dbReference type="SUPFAM" id="SSF52425">
    <property type="entry name" value="Cryptochrome/photolyase, N-terminal domain"/>
    <property type="match status" value="1"/>
</dbReference>
<dbReference type="PROSITE" id="PS51645">
    <property type="entry name" value="PHR_CRY_ALPHA_BETA"/>
    <property type="match status" value="1"/>
</dbReference>
<feature type="site" description="Electron transfer via tryptophanyl radical" evidence="7">
    <location>
        <position position="364"/>
    </location>
</feature>
<dbReference type="AlphaFoldDB" id="A0AAU6W4K8"/>
<dbReference type="RefSeq" id="WP_348769309.1">
    <property type="nucleotide sequence ID" value="NZ_CP135018.1"/>
</dbReference>
<dbReference type="PRINTS" id="PR00147">
    <property type="entry name" value="DNAPHOTLYASE"/>
</dbReference>
<dbReference type="Gene3D" id="1.10.579.10">
    <property type="entry name" value="DNA Cyclobutane Dipyrimidine Photolyase, subunit A, domain 3"/>
    <property type="match status" value="1"/>
</dbReference>
<feature type="binding site" evidence="6">
    <location>
        <begin position="238"/>
        <end position="242"/>
    </location>
    <ligand>
        <name>FAD</name>
        <dbReference type="ChEBI" id="CHEBI:57692"/>
    </ligand>
</feature>
<dbReference type="GO" id="GO:0003904">
    <property type="term" value="F:deoxyribodipyrimidine photo-lyase activity"/>
    <property type="evidence" value="ECO:0007669"/>
    <property type="project" value="UniProtKB-EC"/>
</dbReference>
<gene>
    <name evidence="10" type="primary">phrB</name>
    <name evidence="10" type="ORF">RJT31_01510</name>
</gene>
<organism evidence="10">
    <name type="scientific">Buchnera aphidicola</name>
    <name type="common">Aphis aurantii</name>
    <dbReference type="NCBI Taxonomy" id="1470492"/>
    <lineage>
        <taxon>Bacteria</taxon>
        <taxon>Pseudomonadati</taxon>
        <taxon>Pseudomonadota</taxon>
        <taxon>Gammaproteobacteria</taxon>
        <taxon>Enterobacterales</taxon>
        <taxon>Erwiniaceae</taxon>
        <taxon>Buchnera</taxon>
    </lineage>
</organism>
<dbReference type="GO" id="GO:0006139">
    <property type="term" value="P:nucleobase-containing compound metabolic process"/>
    <property type="evidence" value="ECO:0007669"/>
    <property type="project" value="UniProtKB-ARBA"/>
</dbReference>
<dbReference type="GO" id="GO:0006950">
    <property type="term" value="P:response to stress"/>
    <property type="evidence" value="ECO:0007669"/>
    <property type="project" value="UniProtKB-ARBA"/>
</dbReference>
<dbReference type="PANTHER" id="PTHR11455:SF9">
    <property type="entry name" value="CRYPTOCHROME CIRCADIAN CLOCK 5 ISOFORM X1"/>
    <property type="match status" value="1"/>
</dbReference>
<feature type="site" description="Electron transfer via tryptophanyl radical" evidence="7">
    <location>
        <position position="311"/>
    </location>
</feature>
<dbReference type="InterPro" id="IPR036155">
    <property type="entry name" value="Crypto/Photolyase_N_sf"/>
</dbReference>
<dbReference type="EMBL" id="CP135018">
    <property type="protein sequence ID" value="XAJ80615.1"/>
    <property type="molecule type" value="Genomic_DNA"/>
</dbReference>
<feature type="domain" description="Photolyase/cryptochrome alpha/beta" evidence="9">
    <location>
        <begin position="2"/>
        <end position="136"/>
    </location>
</feature>
<dbReference type="PROSITE" id="PS00691">
    <property type="entry name" value="DNA_PHOTOLYASES_1_2"/>
    <property type="match status" value="1"/>
</dbReference>
<keyword evidence="10" id="KW-0456">Lyase</keyword>
<dbReference type="InterPro" id="IPR014729">
    <property type="entry name" value="Rossmann-like_a/b/a_fold"/>
</dbReference>
<proteinExistence type="inferred from homology"/>
<evidence type="ECO:0000256" key="4">
    <source>
        <dbReference type="ARBA" id="ARBA00022827"/>
    </source>
</evidence>
<dbReference type="PANTHER" id="PTHR11455">
    <property type="entry name" value="CRYPTOCHROME"/>
    <property type="match status" value="1"/>
</dbReference>
<dbReference type="EC" id="4.1.99.3" evidence="10"/>
<dbReference type="GO" id="GO:0071949">
    <property type="term" value="F:FAD binding"/>
    <property type="evidence" value="ECO:0007669"/>
    <property type="project" value="TreeGrafter"/>
</dbReference>
<evidence type="ECO:0000256" key="2">
    <source>
        <dbReference type="ARBA" id="ARBA00005862"/>
    </source>
</evidence>
<evidence type="ECO:0000256" key="3">
    <source>
        <dbReference type="ARBA" id="ARBA00022630"/>
    </source>
</evidence>
<feature type="site" description="Electron transfer via tryptophanyl radical" evidence="7">
    <location>
        <position position="387"/>
    </location>
</feature>
<comment type="similarity">
    <text evidence="8">Belongs to the DNA photolyase family.</text>
</comment>
<dbReference type="InterPro" id="IPR018394">
    <property type="entry name" value="DNA_photolyase_1_CS_C"/>
</dbReference>
<dbReference type="GO" id="GO:0009416">
    <property type="term" value="P:response to light stimulus"/>
    <property type="evidence" value="ECO:0007669"/>
    <property type="project" value="TreeGrafter"/>
</dbReference>
<dbReference type="InterPro" id="IPR006050">
    <property type="entry name" value="DNA_photolyase_N"/>
</dbReference>
<evidence type="ECO:0000256" key="1">
    <source>
        <dbReference type="ARBA" id="ARBA00001932"/>
    </source>
</evidence>
<dbReference type="NCBIfam" id="NF007955">
    <property type="entry name" value="PRK10674.1"/>
    <property type="match status" value="1"/>
</dbReference>
<dbReference type="Pfam" id="PF00875">
    <property type="entry name" value="DNA_photolyase"/>
    <property type="match status" value="1"/>
</dbReference>
<evidence type="ECO:0000256" key="8">
    <source>
        <dbReference type="RuleBase" id="RU004182"/>
    </source>
</evidence>
<dbReference type="Gene3D" id="1.25.40.80">
    <property type="match status" value="1"/>
</dbReference>
<keyword evidence="3 6" id="KW-0285">Flavoprotein</keyword>
<comment type="cofactor">
    <cofactor evidence="6">
        <name>FAD</name>
        <dbReference type="ChEBI" id="CHEBI:57692"/>
    </cofactor>
    <text evidence="6">Binds 1 FAD per subunit.</text>
</comment>
<dbReference type="SUPFAM" id="SSF48173">
    <property type="entry name" value="Cryptochrome/photolyase FAD-binding domain"/>
    <property type="match status" value="1"/>
</dbReference>
<feature type="binding site" evidence="6">
    <location>
        <position position="226"/>
    </location>
    <ligand>
        <name>FAD</name>
        <dbReference type="ChEBI" id="CHEBI:57692"/>
    </ligand>
</feature>